<gene>
    <name evidence="1" type="ORF">GCM10007866_16760</name>
</gene>
<proteinExistence type="predicted"/>
<comment type="caution">
    <text evidence="1">The sequence shown here is derived from an EMBL/GenBank/DDBJ whole genome shotgun (WGS) entry which is preliminary data.</text>
</comment>
<evidence type="ECO:0000313" key="2">
    <source>
        <dbReference type="Proteomes" id="UP001156672"/>
    </source>
</evidence>
<name>A0ABQ5X0A8_9PROT</name>
<organism evidence="1 2">
    <name type="scientific">Gluconobacter albidus</name>
    <dbReference type="NCBI Taxonomy" id="318683"/>
    <lineage>
        <taxon>Bacteria</taxon>
        <taxon>Pseudomonadati</taxon>
        <taxon>Pseudomonadota</taxon>
        <taxon>Alphaproteobacteria</taxon>
        <taxon>Acetobacterales</taxon>
        <taxon>Acetobacteraceae</taxon>
        <taxon>Gluconobacter</taxon>
    </lineage>
</organism>
<reference evidence="2" key="1">
    <citation type="journal article" date="2019" name="Int. J. Syst. Evol. Microbiol.">
        <title>The Global Catalogue of Microorganisms (GCM) 10K type strain sequencing project: providing services to taxonomists for standard genome sequencing and annotation.</title>
        <authorList>
            <consortium name="The Broad Institute Genomics Platform"/>
            <consortium name="The Broad Institute Genome Sequencing Center for Infectious Disease"/>
            <person name="Wu L."/>
            <person name="Ma J."/>
        </authorList>
    </citation>
    <scope>NUCLEOTIDE SEQUENCE [LARGE SCALE GENOMIC DNA]</scope>
    <source>
        <strain evidence="2">NBRC 3250</strain>
    </source>
</reference>
<dbReference type="Proteomes" id="UP001156672">
    <property type="component" value="Unassembled WGS sequence"/>
</dbReference>
<sequence length="62" mass="7142">MAGRRKRQATHWASIPAPKVEAMPIRMSYCMDVRHGLRMMATKRYHTPDPVAHLKTRKNAPS</sequence>
<dbReference type="EMBL" id="BSNW01000016">
    <property type="protein sequence ID" value="GLQ69225.1"/>
    <property type="molecule type" value="Genomic_DNA"/>
</dbReference>
<protein>
    <submittedName>
        <fullName evidence="1">Uncharacterized protein</fullName>
    </submittedName>
</protein>
<evidence type="ECO:0000313" key="1">
    <source>
        <dbReference type="EMBL" id="GLQ69225.1"/>
    </source>
</evidence>
<accession>A0ABQ5X0A8</accession>
<keyword evidence="2" id="KW-1185">Reference proteome</keyword>